<dbReference type="AlphaFoldDB" id="A0A0L0NQ97"/>
<evidence type="ECO:0000313" key="2">
    <source>
        <dbReference type="Proteomes" id="UP000037122"/>
    </source>
</evidence>
<proteinExistence type="predicted"/>
<gene>
    <name evidence="1" type="ORF">QG37_07441</name>
</gene>
<accession>A0A0L0NQ97</accession>
<reference evidence="2" key="1">
    <citation type="journal article" date="2015" name="BMC Genomics">
        <title>Draft genome of a commonly misdiagnosed multidrug resistant pathogen Candida auris.</title>
        <authorList>
            <person name="Chatterjee S."/>
            <person name="Alampalli S.V."/>
            <person name="Nageshan R.K."/>
            <person name="Chettiar S.T."/>
            <person name="Joshi S."/>
            <person name="Tatu U.S."/>
        </authorList>
    </citation>
    <scope>NUCLEOTIDE SEQUENCE [LARGE SCALE GENOMIC DNA]</scope>
    <source>
        <strain evidence="2">6684</strain>
    </source>
</reference>
<protein>
    <submittedName>
        <fullName evidence="1">Uncharacterized protein</fullName>
    </submittedName>
</protein>
<sequence>MQLTIIIKTWQSQKILYRIFASKTVAFTRWITWSAYFAAILMLRNPWTSRDSPSHQDGITRKILDANCLFENYGRLVKKLDVYDLGTSTSL</sequence>
<evidence type="ECO:0000313" key="1">
    <source>
        <dbReference type="EMBL" id="KND96311.1"/>
    </source>
</evidence>
<dbReference type="EMBL" id="LGST01000057">
    <property type="protein sequence ID" value="KND96311.1"/>
    <property type="molecule type" value="Genomic_DNA"/>
</dbReference>
<dbReference type="VEuPathDB" id="FungiDB:QG37_07441"/>
<organism evidence="1 2">
    <name type="scientific">Candidozyma auris</name>
    <name type="common">Yeast</name>
    <name type="synonym">Candida auris</name>
    <dbReference type="NCBI Taxonomy" id="498019"/>
    <lineage>
        <taxon>Eukaryota</taxon>
        <taxon>Fungi</taxon>
        <taxon>Dikarya</taxon>
        <taxon>Ascomycota</taxon>
        <taxon>Saccharomycotina</taxon>
        <taxon>Pichiomycetes</taxon>
        <taxon>Metschnikowiaceae</taxon>
        <taxon>Candidozyma</taxon>
    </lineage>
</organism>
<name>A0A0L0NQ97_CANAR</name>
<dbReference type="Proteomes" id="UP000037122">
    <property type="component" value="Unassembled WGS sequence"/>
</dbReference>
<comment type="caution">
    <text evidence="1">The sequence shown here is derived from an EMBL/GenBank/DDBJ whole genome shotgun (WGS) entry which is preliminary data.</text>
</comment>